<dbReference type="RefSeq" id="WP_380939774.1">
    <property type="nucleotide sequence ID" value="NZ_JBHUFC010000003.1"/>
</dbReference>
<dbReference type="EMBL" id="JBHUFC010000003">
    <property type="protein sequence ID" value="MFD1787389.1"/>
    <property type="molecule type" value="Genomic_DNA"/>
</dbReference>
<dbReference type="InterPro" id="IPR013785">
    <property type="entry name" value="Aldolase_TIM"/>
</dbReference>
<protein>
    <submittedName>
        <fullName evidence="2">Thiamine phosphate synthase</fullName>
    </submittedName>
</protein>
<dbReference type="CDD" id="cd00564">
    <property type="entry name" value="TMP_TenI"/>
    <property type="match status" value="1"/>
</dbReference>
<evidence type="ECO:0000313" key="2">
    <source>
        <dbReference type="EMBL" id="MFD1787389.1"/>
    </source>
</evidence>
<evidence type="ECO:0000313" key="3">
    <source>
        <dbReference type="Proteomes" id="UP001597283"/>
    </source>
</evidence>
<accession>A0ABW4NCZ2</accession>
<dbReference type="InterPro" id="IPR022998">
    <property type="entry name" value="ThiamineP_synth_TenI"/>
</dbReference>
<dbReference type="InterPro" id="IPR036206">
    <property type="entry name" value="ThiamineP_synth_sf"/>
</dbReference>
<sequence length="171" mass="18557">MRARHPLPRLWLMTDERMGDALWAAIDRLPRGAGVVVRHYGWPMAERRRLLARIEHVARRRGLVVLGAGGLVGSGGVHNGRVRRRLSTRSAHDRRELVAAVRRGADAVFVSPVFATRSHVGAHGLGVARFGALVRGAAVPVIALGGMDARRFRRVAAVGAYGWAGIDAWLG</sequence>
<name>A0ABW4NCZ2_9SPHN</name>
<keyword evidence="3" id="KW-1185">Reference proteome</keyword>
<feature type="domain" description="Thiamine phosphate synthase/TenI" evidence="1">
    <location>
        <begin position="88"/>
        <end position="168"/>
    </location>
</feature>
<dbReference type="SUPFAM" id="SSF51391">
    <property type="entry name" value="Thiamin phosphate synthase"/>
    <property type="match status" value="1"/>
</dbReference>
<dbReference type="Gene3D" id="3.20.20.70">
    <property type="entry name" value="Aldolase class I"/>
    <property type="match status" value="1"/>
</dbReference>
<gene>
    <name evidence="2" type="ORF">ACFSC3_07375</name>
</gene>
<dbReference type="Proteomes" id="UP001597283">
    <property type="component" value="Unassembled WGS sequence"/>
</dbReference>
<reference evidence="3" key="1">
    <citation type="journal article" date="2019" name="Int. J. Syst. Evol. Microbiol.">
        <title>The Global Catalogue of Microorganisms (GCM) 10K type strain sequencing project: providing services to taxonomists for standard genome sequencing and annotation.</title>
        <authorList>
            <consortium name="The Broad Institute Genomics Platform"/>
            <consortium name="The Broad Institute Genome Sequencing Center for Infectious Disease"/>
            <person name="Wu L."/>
            <person name="Ma J."/>
        </authorList>
    </citation>
    <scope>NUCLEOTIDE SEQUENCE [LARGE SCALE GENOMIC DNA]</scope>
    <source>
        <strain evidence="3">Q85</strain>
    </source>
</reference>
<organism evidence="2 3">
    <name type="scientific">Sphingomonas floccifaciens</name>
    <dbReference type="NCBI Taxonomy" id="1844115"/>
    <lineage>
        <taxon>Bacteria</taxon>
        <taxon>Pseudomonadati</taxon>
        <taxon>Pseudomonadota</taxon>
        <taxon>Alphaproteobacteria</taxon>
        <taxon>Sphingomonadales</taxon>
        <taxon>Sphingomonadaceae</taxon>
        <taxon>Sphingomonas</taxon>
    </lineage>
</organism>
<dbReference type="Pfam" id="PF02581">
    <property type="entry name" value="TMP-TENI"/>
    <property type="match status" value="1"/>
</dbReference>
<evidence type="ECO:0000259" key="1">
    <source>
        <dbReference type="Pfam" id="PF02581"/>
    </source>
</evidence>
<proteinExistence type="predicted"/>
<comment type="caution">
    <text evidence="2">The sequence shown here is derived from an EMBL/GenBank/DDBJ whole genome shotgun (WGS) entry which is preliminary data.</text>
</comment>